<keyword evidence="1" id="KW-1133">Transmembrane helix</keyword>
<dbReference type="GO" id="GO:0052621">
    <property type="term" value="F:diguanylate cyclase activity"/>
    <property type="evidence" value="ECO:0007669"/>
    <property type="project" value="TreeGrafter"/>
</dbReference>
<feature type="transmembrane region" description="Helical" evidence="1">
    <location>
        <begin position="35"/>
        <end position="54"/>
    </location>
</feature>
<feature type="transmembrane region" description="Helical" evidence="1">
    <location>
        <begin position="66"/>
        <end position="84"/>
    </location>
</feature>
<dbReference type="Gene3D" id="3.30.70.270">
    <property type="match status" value="1"/>
</dbReference>
<sequence>MKEGLALTLKNIAILLFYAAYTLVKLFYFQILPYALHFLIDITALSMTYIVVQPTWIKTFRRLRKWVTYAITGIAMVICGLWTIEHYYLFGSQLGIELYYIPIVLATLFLSTTAGLIVTGISNLILLLVKILVGSFQADYLIEMCLNILFTGLLVYLIRTVVNLRDQVANKQHVLLQNSRDLVIGINREGIIDVCNASMLQFLGVGKADVTQQYFWEVEEKLGAEENQAVEAIFSLLYTEKTAGCRELEIVKGGNSYTFSVNTYHFKDDGFINGRILVLSDLTERKEMERELEKKATEDKLTGLHNRGYFEAKFKEEKLRSERYHHQLSLILIDLDHFKRINDQYGHLAGDAVLRETARFIRSHVRETDCTARYGGEEFVILLPETGEEEAMEVAQRIHQGLADRIICHEEKEIRVSASLGVVTSESSFDLSELLGLADKALYQSKKNGRNQITSANSLREKEQYLEPER</sequence>
<feature type="domain" description="GGDEF" evidence="2">
    <location>
        <begin position="326"/>
        <end position="458"/>
    </location>
</feature>
<keyword evidence="1" id="KW-0812">Transmembrane</keyword>
<dbReference type="SMART" id="SM00267">
    <property type="entry name" value="GGDEF"/>
    <property type="match status" value="1"/>
</dbReference>
<feature type="transmembrane region" description="Helical" evidence="1">
    <location>
        <begin position="12"/>
        <end position="29"/>
    </location>
</feature>
<dbReference type="OrthoDB" id="9759607at2"/>
<dbReference type="SUPFAM" id="SSF55785">
    <property type="entry name" value="PYP-like sensor domain (PAS domain)"/>
    <property type="match status" value="1"/>
</dbReference>
<dbReference type="NCBIfam" id="TIGR00254">
    <property type="entry name" value="GGDEF"/>
    <property type="match status" value="1"/>
</dbReference>
<dbReference type="EMBL" id="APBN01000001">
    <property type="protein sequence ID" value="EMT54619.1"/>
    <property type="molecule type" value="Genomic_DNA"/>
</dbReference>
<dbReference type="NCBIfam" id="TIGR00229">
    <property type="entry name" value="sensory_box"/>
    <property type="match status" value="1"/>
</dbReference>
<dbReference type="Pfam" id="PF00990">
    <property type="entry name" value="GGDEF"/>
    <property type="match status" value="1"/>
</dbReference>
<dbReference type="Gene3D" id="3.30.450.20">
    <property type="entry name" value="PAS domain"/>
    <property type="match status" value="1"/>
</dbReference>
<evidence type="ECO:0000313" key="4">
    <source>
        <dbReference type="Proteomes" id="UP000012081"/>
    </source>
</evidence>
<dbReference type="GeneID" id="89498999"/>
<dbReference type="GO" id="GO:0005886">
    <property type="term" value="C:plasma membrane"/>
    <property type="evidence" value="ECO:0007669"/>
    <property type="project" value="TreeGrafter"/>
</dbReference>
<gene>
    <name evidence="3" type="ORF">I532_03405</name>
</gene>
<dbReference type="CDD" id="cd01949">
    <property type="entry name" value="GGDEF"/>
    <property type="match status" value="1"/>
</dbReference>
<comment type="caution">
    <text evidence="3">The sequence shown here is derived from an EMBL/GenBank/DDBJ whole genome shotgun (WGS) entry which is preliminary data.</text>
</comment>
<accession>M8DE69</accession>
<dbReference type="InterPro" id="IPR035965">
    <property type="entry name" value="PAS-like_dom_sf"/>
</dbReference>
<evidence type="ECO:0000259" key="2">
    <source>
        <dbReference type="PROSITE" id="PS50887"/>
    </source>
</evidence>
<reference evidence="3 4" key="1">
    <citation type="submission" date="2013-03" db="EMBL/GenBank/DDBJ databases">
        <title>Assembly of a new bacterial strain Brevibacillus borstelensis AK1.</title>
        <authorList>
            <person name="Rajan I."/>
            <person name="PoliReddy D."/>
            <person name="Sugumar T."/>
            <person name="Rathinam K."/>
            <person name="Alqarawi S."/>
            <person name="Khalil A.B."/>
            <person name="Sivakumar N."/>
        </authorList>
    </citation>
    <scope>NUCLEOTIDE SEQUENCE [LARGE SCALE GENOMIC DNA]</scope>
    <source>
        <strain evidence="3 4">AK1</strain>
    </source>
</reference>
<dbReference type="Proteomes" id="UP000012081">
    <property type="component" value="Unassembled WGS sequence"/>
</dbReference>
<feature type="transmembrane region" description="Helical" evidence="1">
    <location>
        <begin position="99"/>
        <end position="128"/>
    </location>
</feature>
<dbReference type="FunFam" id="3.30.70.270:FF:000001">
    <property type="entry name" value="Diguanylate cyclase domain protein"/>
    <property type="match status" value="1"/>
</dbReference>
<protein>
    <submittedName>
        <fullName evidence="3">PAS/PAC sensor-containing diguanylate cyclase</fullName>
    </submittedName>
</protein>
<feature type="transmembrane region" description="Helical" evidence="1">
    <location>
        <begin position="140"/>
        <end position="158"/>
    </location>
</feature>
<dbReference type="InterPro" id="IPR050469">
    <property type="entry name" value="Diguanylate_Cyclase"/>
</dbReference>
<dbReference type="SUPFAM" id="SSF55073">
    <property type="entry name" value="Nucleotide cyclase"/>
    <property type="match status" value="1"/>
</dbReference>
<dbReference type="InterPro" id="IPR043128">
    <property type="entry name" value="Rev_trsase/Diguanyl_cyclase"/>
</dbReference>
<dbReference type="STRING" id="1300222.I532_03405"/>
<dbReference type="AlphaFoldDB" id="M8DE69"/>
<dbReference type="InterPro" id="IPR029787">
    <property type="entry name" value="Nucleotide_cyclase"/>
</dbReference>
<dbReference type="InterPro" id="IPR000014">
    <property type="entry name" value="PAS"/>
</dbReference>
<dbReference type="InterPro" id="IPR000160">
    <property type="entry name" value="GGDEF_dom"/>
</dbReference>
<dbReference type="PANTHER" id="PTHR45138:SF9">
    <property type="entry name" value="DIGUANYLATE CYCLASE DGCM-RELATED"/>
    <property type="match status" value="1"/>
</dbReference>
<dbReference type="RefSeq" id="WP_003386412.1">
    <property type="nucleotide sequence ID" value="NZ_APBN01000001.1"/>
</dbReference>
<dbReference type="PROSITE" id="PS50887">
    <property type="entry name" value="GGDEF"/>
    <property type="match status" value="1"/>
</dbReference>
<evidence type="ECO:0000313" key="3">
    <source>
        <dbReference type="EMBL" id="EMT54619.1"/>
    </source>
</evidence>
<dbReference type="GO" id="GO:1902201">
    <property type="term" value="P:negative regulation of bacterial-type flagellum-dependent cell motility"/>
    <property type="evidence" value="ECO:0007669"/>
    <property type="project" value="TreeGrafter"/>
</dbReference>
<dbReference type="PATRIC" id="fig|1300222.3.peg.722"/>
<organism evidence="3 4">
    <name type="scientific">Brevibacillus borstelensis AK1</name>
    <dbReference type="NCBI Taxonomy" id="1300222"/>
    <lineage>
        <taxon>Bacteria</taxon>
        <taxon>Bacillati</taxon>
        <taxon>Bacillota</taxon>
        <taxon>Bacilli</taxon>
        <taxon>Bacillales</taxon>
        <taxon>Paenibacillaceae</taxon>
        <taxon>Brevibacillus</taxon>
    </lineage>
</organism>
<dbReference type="GO" id="GO:0043709">
    <property type="term" value="P:cell adhesion involved in single-species biofilm formation"/>
    <property type="evidence" value="ECO:0007669"/>
    <property type="project" value="TreeGrafter"/>
</dbReference>
<dbReference type="PANTHER" id="PTHR45138">
    <property type="entry name" value="REGULATORY COMPONENTS OF SENSORY TRANSDUCTION SYSTEM"/>
    <property type="match status" value="1"/>
</dbReference>
<keyword evidence="1" id="KW-0472">Membrane</keyword>
<proteinExistence type="predicted"/>
<name>M8DE69_9BACL</name>
<evidence type="ECO:0000256" key="1">
    <source>
        <dbReference type="SAM" id="Phobius"/>
    </source>
</evidence>
<keyword evidence="4" id="KW-1185">Reference proteome</keyword>